<evidence type="ECO:0000256" key="8">
    <source>
        <dbReference type="ARBA" id="ARBA00022824"/>
    </source>
</evidence>
<dbReference type="WBParaSite" id="L893_g26760.t1">
    <property type="protein sequence ID" value="L893_g26760.t1"/>
    <property type="gene ID" value="L893_g26760"/>
</dbReference>
<proteinExistence type="inferred from homology"/>
<evidence type="ECO:0000259" key="10">
    <source>
        <dbReference type="Pfam" id="PF13890"/>
    </source>
</evidence>
<name>A0A1I7ZJB5_9BILA</name>
<evidence type="ECO:0000256" key="9">
    <source>
        <dbReference type="ARBA" id="ARBA00023034"/>
    </source>
</evidence>
<evidence type="ECO:0000256" key="6">
    <source>
        <dbReference type="ARBA" id="ARBA00022468"/>
    </source>
</evidence>
<evidence type="ECO:0000259" key="11">
    <source>
        <dbReference type="Pfam" id="PF19533"/>
    </source>
</evidence>
<organism evidence="12 13">
    <name type="scientific">Steinernema glaseri</name>
    <dbReference type="NCBI Taxonomy" id="37863"/>
    <lineage>
        <taxon>Eukaryota</taxon>
        <taxon>Metazoa</taxon>
        <taxon>Ecdysozoa</taxon>
        <taxon>Nematoda</taxon>
        <taxon>Chromadorea</taxon>
        <taxon>Rhabditida</taxon>
        <taxon>Tylenchina</taxon>
        <taxon>Panagrolaimomorpha</taxon>
        <taxon>Strongyloidoidea</taxon>
        <taxon>Steinernematidae</taxon>
        <taxon>Steinernema</taxon>
    </lineage>
</organism>
<sequence>MKAGDDVRKADEEIFEISDFTVVTDFEHLILLLETALVEWKLHDSSISSPSHDCFTRLPKDFLQTCTWKVEMQIVKHLDMRLKMQYYKSTPQDTEDPNDQDETSYQTKAALGLPSPITDFVPSIISTQFGVFDFLVISDADSDVPLPEKAVTMIMSAVNCATVNVQCDLPIFIEIGPARNFLFSGVSQNGNVRTSFEGAYLQRPLYNHDNLSGLIGALREKVNTPVTFLPRMSASIQFDYCFKEKLESNFLNDFPSAVIDLKSLVCSFDSILPFGSSGDPLNEFRLVVRWPNQMENVVNENLSFTDLEPDYAPFWFCSVDLNPSVTCLLHDGLRTVVKYISSEVGSFKTTDFIKDTESPSSQYGANALAKLTSDHSSTYKFVSSTIPAAESEEKVLVTEWLDKIFSNESTNLVTHVTSTSASSYATPANQSPGAAVRFVNDKHPADRQKCEHERAVDTIIAKLLSSSKAAPTGSLTERICQSLARALMVEDNGIVLFCHLWAVIVEKLRNLWDNSCNIPGISENQVPDLACSLLHQKLQMLQCCIEAKRRSYELYDETTDFNSDVFFDALEDVSPNTSAPMANNGKNEPAGRKCAAEGLFYLHEPCKQLFVPITQDRSPMTEDMLEEHTEYLSSLSDAESRVNAQISSLMSDMQAFKAANPDCCMGDFVRWHSPRDWVKDNDDDLGHLSERMSTEGNSWQITWNEAHPIPVSLQQRLFNYSGDAEKILQRFESNTIGELISMILPIVFTSSVRRLLEEATPFVKLTGIEEKLKKIARTLNYLSSTSASLDSFLDLLREMKAVELSLSYVVAISSRFTDLLKEDPSTEETVKEFAISLVNRFLEKDSSEGHPPYNEMAKRLVPVVGAPSGPLALLICKLMGTDERVSSKQTGTHGAHKGKSALSAAKYPPPDRKQYVIRWTVPRPGKMSRPVNHRMYVNIASDEFRLCSSVTDDIVLF</sequence>
<dbReference type="InterPro" id="IPR045698">
    <property type="entry name" value="Rab3GAP1_C"/>
</dbReference>
<feature type="domain" description="Rab3GAP catalytic subunit C-terminal" evidence="11">
    <location>
        <begin position="857"/>
        <end position="954"/>
    </location>
</feature>
<dbReference type="Proteomes" id="UP000095287">
    <property type="component" value="Unplaced"/>
</dbReference>
<dbReference type="InterPro" id="IPR045700">
    <property type="entry name" value="Rab3GAP1"/>
</dbReference>
<evidence type="ECO:0000256" key="4">
    <source>
        <dbReference type="ARBA" id="ARBA00008856"/>
    </source>
</evidence>
<evidence type="ECO:0000313" key="13">
    <source>
        <dbReference type="WBParaSite" id="L893_g26760.t1"/>
    </source>
</evidence>
<dbReference type="Pfam" id="PF19533">
    <property type="entry name" value="Rab3-GAP_cat_C"/>
    <property type="match status" value="1"/>
</dbReference>
<evidence type="ECO:0000256" key="2">
    <source>
        <dbReference type="ARBA" id="ARBA00004240"/>
    </source>
</evidence>
<dbReference type="GO" id="GO:0005096">
    <property type="term" value="F:GTPase activator activity"/>
    <property type="evidence" value="ECO:0007669"/>
    <property type="project" value="UniProtKB-KW"/>
</dbReference>
<evidence type="ECO:0000256" key="3">
    <source>
        <dbReference type="ARBA" id="ARBA00004496"/>
    </source>
</evidence>
<dbReference type="GO" id="GO:0005794">
    <property type="term" value="C:Golgi apparatus"/>
    <property type="evidence" value="ECO:0007669"/>
    <property type="project" value="UniProtKB-SubCell"/>
</dbReference>
<comment type="similarity">
    <text evidence="4">Belongs to the Rab3-GAP catalytic subunit family.</text>
</comment>
<dbReference type="PANTHER" id="PTHR21422">
    <property type="entry name" value="RAB3 GTPASE-ACTIVATING PROTEIN CATALYTIC SUBUNIT"/>
    <property type="match status" value="1"/>
</dbReference>
<reference evidence="13" key="1">
    <citation type="submission" date="2016-11" db="UniProtKB">
        <authorList>
            <consortium name="WormBaseParasite"/>
        </authorList>
    </citation>
    <scope>IDENTIFICATION</scope>
</reference>
<dbReference type="Pfam" id="PF13890">
    <property type="entry name" value="Rab3-GTPase_cat"/>
    <property type="match status" value="1"/>
</dbReference>
<keyword evidence="12" id="KW-1185">Reference proteome</keyword>
<protein>
    <recommendedName>
        <fullName evidence="5">Rab3 GTPase-activating protein catalytic subunit</fullName>
    </recommendedName>
</protein>
<evidence type="ECO:0000256" key="7">
    <source>
        <dbReference type="ARBA" id="ARBA00022490"/>
    </source>
</evidence>
<keyword evidence="9" id="KW-0333">Golgi apparatus</keyword>
<keyword evidence="6" id="KW-0343">GTPase activation</keyword>
<feature type="domain" description="Rab3GAP catalytic subunit conserved" evidence="10">
    <location>
        <begin position="587"/>
        <end position="732"/>
    </location>
</feature>
<dbReference type="PANTHER" id="PTHR21422:SF9">
    <property type="entry name" value="RAB3 GTPASE-ACTIVATING PROTEIN CATALYTIC SUBUNIT"/>
    <property type="match status" value="1"/>
</dbReference>
<dbReference type="AlphaFoldDB" id="A0A1I7ZJB5"/>
<evidence type="ECO:0000256" key="5">
    <source>
        <dbReference type="ARBA" id="ARBA00015817"/>
    </source>
</evidence>
<accession>A0A1I7ZJB5</accession>
<keyword evidence="7" id="KW-0963">Cytoplasm</keyword>
<evidence type="ECO:0000256" key="1">
    <source>
        <dbReference type="ARBA" id="ARBA00004222"/>
    </source>
</evidence>
<keyword evidence="8" id="KW-0256">Endoplasmic reticulum</keyword>
<evidence type="ECO:0000313" key="12">
    <source>
        <dbReference type="Proteomes" id="UP000095287"/>
    </source>
</evidence>
<dbReference type="InterPro" id="IPR026147">
    <property type="entry name" value="Rab3GAP1_conserved"/>
</dbReference>
<comment type="subcellular location">
    <subcellularLocation>
        <location evidence="3">Cytoplasm</location>
    </subcellularLocation>
    <subcellularLocation>
        <location evidence="2">Endoplasmic reticulum</location>
    </subcellularLocation>
    <subcellularLocation>
        <location evidence="1">Golgi apparatus</location>
        <location evidence="1">cis-Golgi network</location>
    </subcellularLocation>
</comment>
<dbReference type="GO" id="GO:0005783">
    <property type="term" value="C:endoplasmic reticulum"/>
    <property type="evidence" value="ECO:0007669"/>
    <property type="project" value="UniProtKB-SubCell"/>
</dbReference>